<evidence type="ECO:0000313" key="2">
    <source>
        <dbReference type="Proteomes" id="UP000274822"/>
    </source>
</evidence>
<organism evidence="1 2">
    <name type="scientific">Jimgerdemannia flammicorona</name>
    <dbReference type="NCBI Taxonomy" id="994334"/>
    <lineage>
        <taxon>Eukaryota</taxon>
        <taxon>Fungi</taxon>
        <taxon>Fungi incertae sedis</taxon>
        <taxon>Mucoromycota</taxon>
        <taxon>Mucoromycotina</taxon>
        <taxon>Endogonomycetes</taxon>
        <taxon>Endogonales</taxon>
        <taxon>Endogonaceae</taxon>
        <taxon>Jimgerdemannia</taxon>
    </lineage>
</organism>
<dbReference type="AlphaFoldDB" id="A0A433Q938"/>
<reference evidence="1 2" key="1">
    <citation type="journal article" date="2018" name="New Phytol.">
        <title>Phylogenomics of Endogonaceae and evolution of mycorrhizas within Mucoromycota.</title>
        <authorList>
            <person name="Chang Y."/>
            <person name="Desiro A."/>
            <person name="Na H."/>
            <person name="Sandor L."/>
            <person name="Lipzen A."/>
            <person name="Clum A."/>
            <person name="Barry K."/>
            <person name="Grigoriev I.V."/>
            <person name="Martin F.M."/>
            <person name="Stajich J.E."/>
            <person name="Smith M.E."/>
            <person name="Bonito G."/>
            <person name="Spatafora J.W."/>
        </authorList>
    </citation>
    <scope>NUCLEOTIDE SEQUENCE [LARGE SCALE GENOMIC DNA]</scope>
    <source>
        <strain evidence="1 2">AD002</strain>
    </source>
</reference>
<keyword evidence="2" id="KW-1185">Reference proteome</keyword>
<comment type="caution">
    <text evidence="1">The sequence shown here is derived from an EMBL/GenBank/DDBJ whole genome shotgun (WGS) entry which is preliminary data.</text>
</comment>
<name>A0A433Q938_9FUNG</name>
<accession>A0A433Q938</accession>
<dbReference type="Proteomes" id="UP000274822">
    <property type="component" value="Unassembled WGS sequence"/>
</dbReference>
<dbReference type="EMBL" id="RBNJ01010807">
    <property type="protein sequence ID" value="RUS26295.1"/>
    <property type="molecule type" value="Genomic_DNA"/>
</dbReference>
<gene>
    <name evidence="1" type="ORF">BC938DRAFT_470963</name>
</gene>
<evidence type="ECO:0000313" key="1">
    <source>
        <dbReference type="EMBL" id="RUS26295.1"/>
    </source>
</evidence>
<proteinExistence type="predicted"/>
<protein>
    <submittedName>
        <fullName evidence="1">Uncharacterized protein</fullName>
    </submittedName>
</protein>
<sequence length="82" mass="9153">MSYHINGATMFDPSNTLKMFTARLAIVIKDVAKPDRAGIVAEFRSKFEETVRKEADRNFISQLYQGELSILALSAIGLFSNP</sequence>